<keyword evidence="1 3" id="KW-0378">Hydrolase</keyword>
<dbReference type="AlphaFoldDB" id="A0A8T7LYN2"/>
<evidence type="ECO:0000313" key="5">
    <source>
        <dbReference type="Proteomes" id="UP000521676"/>
    </source>
</evidence>
<reference evidence="4" key="2">
    <citation type="journal article" date="2024" name="Nature">
        <title>Anoxygenic phototroph of the Chloroflexota uses a type I reaction centre.</title>
        <authorList>
            <person name="Tsuji J.M."/>
            <person name="Shaw N.A."/>
            <person name="Nagashima S."/>
            <person name="Venkiteswaran J.J."/>
            <person name="Schiff S.L."/>
            <person name="Watanabe T."/>
            <person name="Fukui M."/>
            <person name="Hanada S."/>
            <person name="Tank M."/>
            <person name="Neufeld J.D."/>
        </authorList>
    </citation>
    <scope>NUCLEOTIDE SEQUENCE</scope>
    <source>
        <strain evidence="4">L227-S17</strain>
    </source>
</reference>
<dbReference type="Gene3D" id="3.40.50.850">
    <property type="entry name" value="Isochorismatase-like"/>
    <property type="match status" value="1"/>
</dbReference>
<dbReference type="GO" id="GO:0016787">
    <property type="term" value="F:hydrolase activity"/>
    <property type="evidence" value="ECO:0007669"/>
    <property type="project" value="UniProtKB-KW"/>
</dbReference>
<dbReference type="EMBL" id="CP128399">
    <property type="protein sequence ID" value="WJW65502.1"/>
    <property type="molecule type" value="Genomic_DNA"/>
</dbReference>
<reference evidence="3 5" key="1">
    <citation type="submission" date="2020-06" db="EMBL/GenBank/DDBJ databases">
        <title>Anoxygenic phototrophic Chloroflexota member uses a Type I reaction center.</title>
        <authorList>
            <person name="Tsuji J.M."/>
            <person name="Shaw N.A."/>
            <person name="Nagashima S."/>
            <person name="Venkiteswaran J."/>
            <person name="Schiff S.L."/>
            <person name="Hanada S."/>
            <person name="Tank M."/>
            <person name="Neufeld J.D."/>
        </authorList>
    </citation>
    <scope>NUCLEOTIDE SEQUENCE [LARGE SCALE GENOMIC DNA]</scope>
    <source>
        <strain evidence="3">L227-S17</strain>
    </source>
</reference>
<dbReference type="SUPFAM" id="SSF52499">
    <property type="entry name" value="Isochorismatase-like hydrolases"/>
    <property type="match status" value="1"/>
</dbReference>
<dbReference type="CDD" id="cd01014">
    <property type="entry name" value="nicotinamidase_related"/>
    <property type="match status" value="1"/>
</dbReference>
<dbReference type="InterPro" id="IPR050272">
    <property type="entry name" value="Isochorismatase-like_hydrls"/>
</dbReference>
<accession>A0A8T7LYN2</accession>
<dbReference type="InterPro" id="IPR000868">
    <property type="entry name" value="Isochorismatase-like_dom"/>
</dbReference>
<gene>
    <name evidence="3" type="ORF">HXX08_09615</name>
    <name evidence="4" type="ORF">OZ401_001267</name>
</gene>
<dbReference type="Proteomes" id="UP001431572">
    <property type="component" value="Chromosome 1"/>
</dbReference>
<evidence type="ECO:0000313" key="6">
    <source>
        <dbReference type="Proteomes" id="UP001431572"/>
    </source>
</evidence>
<evidence type="ECO:0000313" key="3">
    <source>
        <dbReference type="EMBL" id="NWJ46123.1"/>
    </source>
</evidence>
<dbReference type="Proteomes" id="UP000521676">
    <property type="component" value="Unassembled WGS sequence"/>
</dbReference>
<evidence type="ECO:0000259" key="2">
    <source>
        <dbReference type="Pfam" id="PF00857"/>
    </source>
</evidence>
<evidence type="ECO:0000313" key="4">
    <source>
        <dbReference type="EMBL" id="WJW65502.1"/>
    </source>
</evidence>
<proteinExistence type="predicted"/>
<dbReference type="EMBL" id="JACATZ010000001">
    <property type="protein sequence ID" value="NWJ46123.1"/>
    <property type="molecule type" value="Genomic_DNA"/>
</dbReference>
<keyword evidence="6" id="KW-1185">Reference proteome</keyword>
<dbReference type="RefSeq" id="WP_341467386.1">
    <property type="nucleotide sequence ID" value="NZ_CP128399.1"/>
</dbReference>
<organism evidence="3 5">
    <name type="scientific">Candidatus Chlorohelix allophototropha</name>
    <dbReference type="NCBI Taxonomy" id="3003348"/>
    <lineage>
        <taxon>Bacteria</taxon>
        <taxon>Bacillati</taxon>
        <taxon>Chloroflexota</taxon>
        <taxon>Chloroflexia</taxon>
        <taxon>Candidatus Chloroheliales</taxon>
        <taxon>Candidatus Chloroheliaceae</taxon>
        <taxon>Candidatus Chlorohelix</taxon>
    </lineage>
</organism>
<name>A0A8T7LYN2_9CHLR</name>
<evidence type="ECO:0000256" key="1">
    <source>
        <dbReference type="ARBA" id="ARBA00022801"/>
    </source>
</evidence>
<dbReference type="PANTHER" id="PTHR43540:SF6">
    <property type="entry name" value="ISOCHORISMATASE-LIKE DOMAIN-CONTAINING PROTEIN"/>
    <property type="match status" value="1"/>
</dbReference>
<dbReference type="PANTHER" id="PTHR43540">
    <property type="entry name" value="PEROXYUREIDOACRYLATE/UREIDOACRYLATE AMIDOHYDROLASE-RELATED"/>
    <property type="match status" value="1"/>
</dbReference>
<feature type="domain" description="Isochorismatase-like" evidence="2">
    <location>
        <begin position="4"/>
        <end position="176"/>
    </location>
</feature>
<dbReference type="InterPro" id="IPR036380">
    <property type="entry name" value="Isochorismatase-like_sf"/>
</dbReference>
<protein>
    <submittedName>
        <fullName evidence="3">Cysteine hydrolase</fullName>
    </submittedName>
</protein>
<dbReference type="Pfam" id="PF00857">
    <property type="entry name" value="Isochorismatase"/>
    <property type="match status" value="1"/>
</dbReference>
<sequence length="189" mass="20739">MKRALLVIDVQYEYFTGKLPVTYPPGSFENILKAMDEANAHGVVVVVIQHTAPQPNSATFRKGSHEWELHSEVASRPRATLIEKNLPGSFTGTTLEEWLTEHGVDTLTISGYMTQMCCDTTARQAMHMGLNVEFLSDATGTLSIKNGAGAVTDEELHRAILVTQAMRFSKVLTTAEWLASLDNSETGLI</sequence>